<gene>
    <name evidence="1" type="ORF">ADK37_18895</name>
</gene>
<dbReference type="eggNOG" id="COG2310">
    <property type="taxonomic scope" value="Bacteria"/>
</dbReference>
<protein>
    <recommendedName>
        <fullName evidence="3">TerD domain-containing protein</fullName>
    </recommendedName>
</protein>
<organism evidence="1 2">
    <name type="scientific">Streptomyces resistomycificus</name>
    <dbReference type="NCBI Taxonomy" id="67356"/>
    <lineage>
        <taxon>Bacteria</taxon>
        <taxon>Bacillati</taxon>
        <taxon>Actinomycetota</taxon>
        <taxon>Actinomycetes</taxon>
        <taxon>Kitasatosporales</taxon>
        <taxon>Streptomycetaceae</taxon>
        <taxon>Streptomyces</taxon>
        <taxon>Streptomyces aurantiacus group</taxon>
    </lineage>
</organism>
<name>A0A0L8L8Y4_9ACTN</name>
<dbReference type="STRING" id="67356.AQJ84_07345"/>
<accession>A0A0L8L8Y4</accession>
<sequence>MVLSLESLVVRHTHRIPAPTGPAGAGDVAARQFDAALMSAGFKLSAQLLEHLSELSEAAVVDTAVRTLRTVRELVGDHVEHNVYFVDFPANVPDTFDFWMRCVAEALDDSGSRAGVLEQLRKGVVDLLTLPSYGRYQHTYAEMLTSHDELLAAAGDRMTVLHLGGALDDEVTGLYLALAGSATPLGEEGLRDLKALAEHCASGPQPETIAVRENRAVVNEARLRVGAELLLDTVTDVLRLACALSGGDVTLQEPTRFRALPRPTRRALLAGLDAVVAAAPAKLADVHAHREQFKRLGERLHPHEYPRWPRAAEVFAVARGERQARSFDSRVEELLCAGDVLAAAGLLRSAPGKLFRALDRLLRSAVTEAEREAVVAAVEEAAPAVAGRVVLSVREHLDNRADESGDRRVFINRLGRAWVTDERRPPLPKAHRRRLVALLDAEIRRRLPAPGRLLVDPDVLDVALPLSGKATAAGLGVLPRGSVSPVDGELLRFFVYWKQRERSTDYDLSALMLGADYETVSWLSYTNLSAVDGEHSGDIVDAPEGASEFINLRLGAVRGTFVVPQVNLFAGEGFEEVEESFFGFMLRDGDQQGRPFEARTVRMKSDLRGPGRVALPLAFVRGEDGRWRAKWLHLYLKGTPTSNQVEGNRVSVATLLRGIVEREQLTVRYLTELMAEGAGGTTVWDGVSVPDHPVTYVGLERPEGLHPDSRIVTLENLCDLIPD</sequence>
<evidence type="ECO:0000313" key="1">
    <source>
        <dbReference type="EMBL" id="KOG34607.1"/>
    </source>
</evidence>
<dbReference type="PATRIC" id="fig|67356.5.peg.4018"/>
<keyword evidence="2" id="KW-1185">Reference proteome</keyword>
<proteinExistence type="predicted"/>
<evidence type="ECO:0000313" key="2">
    <source>
        <dbReference type="Proteomes" id="UP000037251"/>
    </source>
</evidence>
<comment type="caution">
    <text evidence="1">The sequence shown here is derived from an EMBL/GenBank/DDBJ whole genome shotgun (WGS) entry which is preliminary data.</text>
</comment>
<evidence type="ECO:0008006" key="3">
    <source>
        <dbReference type="Google" id="ProtNLM"/>
    </source>
</evidence>
<dbReference type="OrthoDB" id="415622at2"/>
<dbReference type="Proteomes" id="UP000037251">
    <property type="component" value="Unassembled WGS sequence"/>
</dbReference>
<dbReference type="EMBL" id="LGUS01000163">
    <property type="protein sequence ID" value="KOG34607.1"/>
    <property type="molecule type" value="Genomic_DNA"/>
</dbReference>
<reference evidence="2" key="1">
    <citation type="submission" date="2015-07" db="EMBL/GenBank/DDBJ databases">
        <authorList>
            <person name="Ju K.-S."/>
            <person name="Doroghazi J.R."/>
            <person name="Metcalf W.W."/>
        </authorList>
    </citation>
    <scope>NUCLEOTIDE SEQUENCE [LARGE SCALE GENOMIC DNA]</scope>
    <source>
        <strain evidence="2">NRRL 2290</strain>
    </source>
</reference>
<dbReference type="RefSeq" id="WP_030037614.1">
    <property type="nucleotide sequence ID" value="NZ_KL575585.1"/>
</dbReference>
<dbReference type="AlphaFoldDB" id="A0A0L8L8Y4"/>